<dbReference type="Pfam" id="PF01323">
    <property type="entry name" value="DSBA"/>
    <property type="match status" value="1"/>
</dbReference>
<proteinExistence type="predicted"/>
<dbReference type="InterPro" id="IPR036249">
    <property type="entry name" value="Thioredoxin-like_sf"/>
</dbReference>
<feature type="domain" description="DSBA-like thioredoxin" evidence="1">
    <location>
        <begin position="3"/>
        <end position="201"/>
    </location>
</feature>
<dbReference type="RefSeq" id="WP_380537328.1">
    <property type="nucleotide sequence ID" value="NZ_JBHFAB010000012.1"/>
</dbReference>
<gene>
    <name evidence="2" type="ORF">ACEZDE_18115</name>
</gene>
<dbReference type="PANTHER" id="PTHR13887">
    <property type="entry name" value="GLUTATHIONE S-TRANSFERASE KAPPA"/>
    <property type="match status" value="1"/>
</dbReference>
<dbReference type="EMBL" id="JBHFAB010000012">
    <property type="protein sequence ID" value="MFC1418536.1"/>
    <property type="molecule type" value="Genomic_DNA"/>
</dbReference>
<name>A0ABV6VY99_9ACTN</name>
<dbReference type="Gene3D" id="3.40.30.10">
    <property type="entry name" value="Glutaredoxin"/>
    <property type="match status" value="1"/>
</dbReference>
<protein>
    <submittedName>
        <fullName evidence="2">DsbA family protein</fullName>
    </submittedName>
</protein>
<reference evidence="2 3" key="1">
    <citation type="submission" date="2024-09" db="EMBL/GenBank/DDBJ databases">
        <authorList>
            <person name="Lee S.D."/>
        </authorList>
    </citation>
    <scope>NUCLEOTIDE SEQUENCE [LARGE SCALE GENOMIC DNA]</scope>
    <source>
        <strain evidence="2 3">N8-3</strain>
    </source>
</reference>
<comment type="caution">
    <text evidence="2">The sequence shown here is derived from an EMBL/GenBank/DDBJ whole genome shotgun (WGS) entry which is preliminary data.</text>
</comment>
<accession>A0ABV6VY99</accession>
<dbReference type="CDD" id="cd03024">
    <property type="entry name" value="DsbA_FrnE"/>
    <property type="match status" value="1"/>
</dbReference>
<keyword evidence="3" id="KW-1185">Reference proteome</keyword>
<dbReference type="PANTHER" id="PTHR13887:SF41">
    <property type="entry name" value="THIOREDOXIN SUPERFAMILY PROTEIN"/>
    <property type="match status" value="1"/>
</dbReference>
<evidence type="ECO:0000313" key="3">
    <source>
        <dbReference type="Proteomes" id="UP001592531"/>
    </source>
</evidence>
<dbReference type="SUPFAM" id="SSF52833">
    <property type="entry name" value="Thioredoxin-like"/>
    <property type="match status" value="1"/>
</dbReference>
<dbReference type="Proteomes" id="UP001592531">
    <property type="component" value="Unassembled WGS sequence"/>
</dbReference>
<evidence type="ECO:0000259" key="1">
    <source>
        <dbReference type="Pfam" id="PF01323"/>
    </source>
</evidence>
<dbReference type="InterPro" id="IPR001853">
    <property type="entry name" value="DSBA-like_thioredoxin_dom"/>
</dbReference>
<organism evidence="2 3">
    <name type="scientific">Streptacidiphilus cavernicola</name>
    <dbReference type="NCBI Taxonomy" id="3342716"/>
    <lineage>
        <taxon>Bacteria</taxon>
        <taxon>Bacillati</taxon>
        <taxon>Actinomycetota</taxon>
        <taxon>Actinomycetes</taxon>
        <taxon>Kitasatosporales</taxon>
        <taxon>Streptomycetaceae</taxon>
        <taxon>Streptacidiphilus</taxon>
    </lineage>
</organism>
<sequence>MKIEIYSDIACPWCFIGKRRFERALSAFPQPVEVVYRPYQLVPDAPAQATPHRAWLAERYGPQSRAMDDRVAALGATEGISYDFDAALHVNTFDGHRLLRLAAAEYGLAVQGDLKERLLAAHFSDGVDVGDHAALTDIAVAAGLDRTRVADYLASDEGSAELTAELEQARAIGIRSVPTFVIDQTWAIEGAQETSTFLRALEQASVAAKPAAESGAAGAASAEDADGCVDGSCAV</sequence>
<evidence type="ECO:0000313" key="2">
    <source>
        <dbReference type="EMBL" id="MFC1418536.1"/>
    </source>
</evidence>